<protein>
    <submittedName>
        <fullName evidence="2">Uncharacterized protein</fullName>
    </submittedName>
</protein>
<feature type="region of interest" description="Disordered" evidence="1">
    <location>
        <begin position="1"/>
        <end position="25"/>
    </location>
</feature>
<sequence>MNTRRATTAKLEPGEHTIDRGNPRERNGTWRLDWSLRLYDGTVVRHTTTGADVSVVRRRARTKAEQLLAASGPTSARLYALAAEVAALSPQQRSELERLVGDLIS</sequence>
<feature type="compositionally biased region" description="Basic and acidic residues" evidence="1">
    <location>
        <begin position="12"/>
        <end position="25"/>
    </location>
</feature>
<dbReference type="RefSeq" id="WP_101596736.1">
    <property type="nucleotide sequence ID" value="NZ_FXZA01000035.1"/>
</dbReference>
<organism evidence="2 3">
    <name type="scientific">Brevibacterium linens</name>
    <dbReference type="NCBI Taxonomy" id="1703"/>
    <lineage>
        <taxon>Bacteria</taxon>
        <taxon>Bacillati</taxon>
        <taxon>Actinomycetota</taxon>
        <taxon>Actinomycetes</taxon>
        <taxon>Micrococcales</taxon>
        <taxon>Brevibacteriaceae</taxon>
        <taxon>Brevibacterium</taxon>
    </lineage>
</organism>
<evidence type="ECO:0000256" key="1">
    <source>
        <dbReference type="SAM" id="MobiDB-lite"/>
    </source>
</evidence>
<name>A0A2H1KFI8_BRELN</name>
<reference evidence="2 3" key="1">
    <citation type="submission" date="2017-03" db="EMBL/GenBank/DDBJ databases">
        <authorList>
            <person name="Afonso C.L."/>
            <person name="Miller P.J."/>
            <person name="Scott M.A."/>
            <person name="Spackman E."/>
            <person name="Goraichik I."/>
            <person name="Dimitrov K.M."/>
            <person name="Suarez D.L."/>
            <person name="Swayne D.E."/>
        </authorList>
    </citation>
    <scope>NUCLEOTIDE SEQUENCE [LARGE SCALE GENOMIC DNA]</scope>
    <source>
        <strain evidence="2 3">Mu101</strain>
    </source>
</reference>
<dbReference type="EMBL" id="FXZA01000035">
    <property type="protein sequence ID" value="SMX98476.1"/>
    <property type="molecule type" value="Genomic_DNA"/>
</dbReference>
<proteinExistence type="predicted"/>
<evidence type="ECO:0000313" key="3">
    <source>
        <dbReference type="Proteomes" id="UP000234498"/>
    </source>
</evidence>
<gene>
    <name evidence="2" type="ORF">BLIN101_03299</name>
</gene>
<dbReference type="AlphaFoldDB" id="A0A2H1KFI8"/>
<accession>A0A2H1KFI8</accession>
<dbReference type="Proteomes" id="UP000234498">
    <property type="component" value="Unassembled WGS sequence"/>
</dbReference>
<evidence type="ECO:0000313" key="2">
    <source>
        <dbReference type="EMBL" id="SMX98476.1"/>
    </source>
</evidence>
<dbReference type="OrthoDB" id="4370826at2"/>